<dbReference type="GO" id="GO:0005634">
    <property type="term" value="C:nucleus"/>
    <property type="evidence" value="ECO:0007669"/>
    <property type="project" value="TreeGrafter"/>
</dbReference>
<evidence type="ECO:0000313" key="7">
    <source>
        <dbReference type="Proteomes" id="UP001367676"/>
    </source>
</evidence>
<protein>
    <recommendedName>
        <fullName evidence="5">Ran-GTPase activating protein 1 C-terminal domain-containing protein</fullName>
    </recommendedName>
</protein>
<dbReference type="SUPFAM" id="SSF52047">
    <property type="entry name" value="RNI-like"/>
    <property type="match status" value="1"/>
</dbReference>
<feature type="compositionally biased region" description="Basic and acidic residues" evidence="4">
    <location>
        <begin position="376"/>
        <end position="388"/>
    </location>
</feature>
<dbReference type="GO" id="GO:0005096">
    <property type="term" value="F:GTPase activator activity"/>
    <property type="evidence" value="ECO:0007669"/>
    <property type="project" value="UniProtKB-KW"/>
</dbReference>
<dbReference type="InterPro" id="IPR036720">
    <property type="entry name" value="RanGAP1_C_sf"/>
</dbReference>
<keyword evidence="1" id="KW-0343">GTPase activation</keyword>
<name>A0AAN9TF75_9HEMI</name>
<dbReference type="Pfam" id="PF07834">
    <property type="entry name" value="RanGAP1_C"/>
    <property type="match status" value="1"/>
</dbReference>
<evidence type="ECO:0000256" key="4">
    <source>
        <dbReference type="SAM" id="MobiDB-lite"/>
    </source>
</evidence>
<dbReference type="AlphaFoldDB" id="A0AAN9TF75"/>
<reference evidence="6 7" key="1">
    <citation type="submission" date="2024-03" db="EMBL/GenBank/DDBJ databases">
        <title>Adaptation during the transition from Ophiocordyceps entomopathogen to insect associate is accompanied by gene loss and intensified selection.</title>
        <authorList>
            <person name="Ward C.M."/>
            <person name="Onetto C.A."/>
            <person name="Borneman A.R."/>
        </authorList>
    </citation>
    <scope>NUCLEOTIDE SEQUENCE [LARGE SCALE GENOMIC DNA]</scope>
    <source>
        <strain evidence="6">AWRI1</strain>
        <tissue evidence="6">Single Adult Female</tissue>
    </source>
</reference>
<keyword evidence="3" id="KW-0677">Repeat</keyword>
<keyword evidence="7" id="KW-1185">Reference proteome</keyword>
<dbReference type="Gene3D" id="3.80.10.10">
    <property type="entry name" value="Ribonuclease Inhibitor"/>
    <property type="match status" value="1"/>
</dbReference>
<proteinExistence type="predicted"/>
<dbReference type="CDD" id="cd00116">
    <property type="entry name" value="LRR_RI"/>
    <property type="match status" value="1"/>
</dbReference>
<sequence>MTKHDNDLDAITNQLLNSHVAEQGLSFQGRSLKLDTADSALQVTEEIDKCENLVYLDLDGNTIGIDAAKKIGESLRKHAEFKKALWKNMFTGRTKAEIPPALTHLGAGIIEAQANLVELDLSDNAFGPIGVEGIANLIHSPSFFTLQILRLNNNGLGITGGKLLAKFLQYCYESSGKKFALRVFQAGRNRLENTGTEALARVFKMLGTLVEVTMPQNGIYDTGVLALSEAFKYNPHLRIINLSDNTPRKRGAIAIASALPALQNLETLNLSDCLLKTDGATVIAKALTAGHQKLKILLLESNEIDISGGMEIVKAVANKKNLTTLNLNGNKFGTGIPTLISELKKRERHSTLQSLSEDEGSDEDSDDSSAENDTNDDTRTSGDDSKTDEFVSTLENSSIQEVTVAEFLAVPSITNFMNLGENKFQVLSKYLDTSEDEEFIKNTLRALLAVSSLCECNGESARNLATSCSTQLYNYLFNWAAKNDRISLVTNAILVHLRLIKAEEKSSLIDCNQSVCVRVLQTAMHSGIIPQSSCDMFNLFLKKKKTYRQDRGDVTELS</sequence>
<dbReference type="EMBL" id="JBBCAQ010000033">
    <property type="protein sequence ID" value="KAK7582187.1"/>
    <property type="molecule type" value="Genomic_DNA"/>
</dbReference>
<dbReference type="GO" id="GO:0005829">
    <property type="term" value="C:cytosol"/>
    <property type="evidence" value="ECO:0007669"/>
    <property type="project" value="TreeGrafter"/>
</dbReference>
<dbReference type="Gene3D" id="1.25.40.200">
    <property type="entry name" value="Ran-GTPase activating protein 1, C-terminal domain"/>
    <property type="match status" value="1"/>
</dbReference>
<feature type="compositionally biased region" description="Acidic residues" evidence="4">
    <location>
        <begin position="356"/>
        <end position="375"/>
    </location>
</feature>
<dbReference type="GO" id="GO:0006913">
    <property type="term" value="P:nucleocytoplasmic transport"/>
    <property type="evidence" value="ECO:0007669"/>
    <property type="project" value="TreeGrafter"/>
</dbReference>
<comment type="caution">
    <text evidence="6">The sequence shown here is derived from an EMBL/GenBank/DDBJ whole genome shotgun (WGS) entry which is preliminary data.</text>
</comment>
<evidence type="ECO:0000256" key="1">
    <source>
        <dbReference type="ARBA" id="ARBA00022468"/>
    </source>
</evidence>
<accession>A0AAN9TF75</accession>
<dbReference type="Pfam" id="PF00560">
    <property type="entry name" value="LRR_1"/>
    <property type="match status" value="1"/>
</dbReference>
<keyword evidence="2" id="KW-0433">Leucine-rich repeat</keyword>
<dbReference type="InterPro" id="IPR009109">
    <property type="entry name" value="Ran_GTPase_activating_1_C"/>
</dbReference>
<organism evidence="6 7">
    <name type="scientific">Parthenolecanium corni</name>
    <dbReference type="NCBI Taxonomy" id="536013"/>
    <lineage>
        <taxon>Eukaryota</taxon>
        <taxon>Metazoa</taxon>
        <taxon>Ecdysozoa</taxon>
        <taxon>Arthropoda</taxon>
        <taxon>Hexapoda</taxon>
        <taxon>Insecta</taxon>
        <taxon>Pterygota</taxon>
        <taxon>Neoptera</taxon>
        <taxon>Paraneoptera</taxon>
        <taxon>Hemiptera</taxon>
        <taxon>Sternorrhyncha</taxon>
        <taxon>Coccoidea</taxon>
        <taxon>Coccidae</taxon>
        <taxon>Parthenolecanium</taxon>
    </lineage>
</organism>
<evidence type="ECO:0000259" key="5">
    <source>
        <dbReference type="Pfam" id="PF07834"/>
    </source>
</evidence>
<gene>
    <name evidence="6" type="ORF">V9T40_013632</name>
</gene>
<dbReference type="InterPro" id="IPR027038">
    <property type="entry name" value="RanGap"/>
</dbReference>
<feature type="domain" description="Ran-GTPase activating protein 1 C-terminal" evidence="5">
    <location>
        <begin position="391"/>
        <end position="544"/>
    </location>
</feature>
<evidence type="ECO:0000256" key="3">
    <source>
        <dbReference type="ARBA" id="ARBA00022737"/>
    </source>
</evidence>
<dbReference type="InterPro" id="IPR001611">
    <property type="entry name" value="Leu-rich_rpt"/>
</dbReference>
<dbReference type="GO" id="GO:0031267">
    <property type="term" value="F:small GTPase binding"/>
    <property type="evidence" value="ECO:0007669"/>
    <property type="project" value="TreeGrafter"/>
</dbReference>
<evidence type="ECO:0000256" key="2">
    <source>
        <dbReference type="ARBA" id="ARBA00022614"/>
    </source>
</evidence>
<feature type="region of interest" description="Disordered" evidence="4">
    <location>
        <begin position="347"/>
        <end position="388"/>
    </location>
</feature>
<dbReference type="GO" id="GO:0048471">
    <property type="term" value="C:perinuclear region of cytoplasm"/>
    <property type="evidence" value="ECO:0007669"/>
    <property type="project" value="TreeGrafter"/>
</dbReference>
<dbReference type="GO" id="GO:0007165">
    <property type="term" value="P:signal transduction"/>
    <property type="evidence" value="ECO:0007669"/>
    <property type="project" value="InterPro"/>
</dbReference>
<dbReference type="PANTHER" id="PTHR24113">
    <property type="entry name" value="RAN GTPASE-ACTIVATING PROTEIN 1"/>
    <property type="match status" value="1"/>
</dbReference>
<dbReference type="SUPFAM" id="SSF69099">
    <property type="entry name" value="Ran-GTPase activating protein 1 (RanGAP1), C-terminal domain"/>
    <property type="match status" value="1"/>
</dbReference>
<dbReference type="InterPro" id="IPR032675">
    <property type="entry name" value="LRR_dom_sf"/>
</dbReference>
<dbReference type="SMART" id="SM00368">
    <property type="entry name" value="LRR_RI"/>
    <property type="match status" value="8"/>
</dbReference>
<dbReference type="Proteomes" id="UP001367676">
    <property type="component" value="Unassembled WGS sequence"/>
</dbReference>
<dbReference type="PANTHER" id="PTHR24113:SF12">
    <property type="entry name" value="RAN GTPASE-ACTIVATING PROTEIN 1"/>
    <property type="match status" value="1"/>
</dbReference>
<dbReference type="Pfam" id="PF13516">
    <property type="entry name" value="LRR_6"/>
    <property type="match status" value="4"/>
</dbReference>
<evidence type="ECO:0000313" key="6">
    <source>
        <dbReference type="EMBL" id="KAK7582187.1"/>
    </source>
</evidence>